<evidence type="ECO:0000256" key="1">
    <source>
        <dbReference type="SAM" id="Phobius"/>
    </source>
</evidence>
<dbReference type="Proteomes" id="UP000320762">
    <property type="component" value="Unassembled WGS sequence"/>
</dbReference>
<gene>
    <name evidence="2" type="ORF">BD626DRAFT_473149</name>
</gene>
<evidence type="ECO:0000313" key="2">
    <source>
        <dbReference type="EMBL" id="TRM69164.1"/>
    </source>
</evidence>
<protein>
    <submittedName>
        <fullName evidence="2">Uncharacterized protein</fullName>
    </submittedName>
</protein>
<comment type="caution">
    <text evidence="2">The sequence shown here is derived from an EMBL/GenBank/DDBJ whole genome shotgun (WGS) entry which is preliminary data.</text>
</comment>
<accession>A0A550CWK2</accession>
<dbReference type="EMBL" id="VDMD01000001">
    <property type="protein sequence ID" value="TRM69164.1"/>
    <property type="molecule type" value="Genomic_DNA"/>
</dbReference>
<proteinExistence type="predicted"/>
<organism evidence="2 3">
    <name type="scientific">Schizophyllum amplum</name>
    <dbReference type="NCBI Taxonomy" id="97359"/>
    <lineage>
        <taxon>Eukaryota</taxon>
        <taxon>Fungi</taxon>
        <taxon>Dikarya</taxon>
        <taxon>Basidiomycota</taxon>
        <taxon>Agaricomycotina</taxon>
        <taxon>Agaricomycetes</taxon>
        <taxon>Agaricomycetidae</taxon>
        <taxon>Agaricales</taxon>
        <taxon>Schizophyllaceae</taxon>
        <taxon>Schizophyllum</taxon>
    </lineage>
</organism>
<name>A0A550CWK2_9AGAR</name>
<sequence>MRERCFFSFRFLLLGVLVRCVQFTLSSRLVIVVACFNVVGFRIIVLILEIIFVFIDRHTVVRGSFIYTHFGCSTGHIFMSRSAILGTVSKGCSRRSIIARPKDTRDAAETKLPMSGSSKWGTSTLPPPLLYTSLSLIIGASTRTVRTSSGNALSSSRSFSALTRASTASGQPFEAPISCW</sequence>
<feature type="transmembrane region" description="Helical" evidence="1">
    <location>
        <begin position="30"/>
        <end position="55"/>
    </location>
</feature>
<reference evidence="2 3" key="1">
    <citation type="journal article" date="2019" name="New Phytol.">
        <title>Comparative genomics reveals unique wood-decay strategies and fruiting body development in the Schizophyllaceae.</title>
        <authorList>
            <person name="Almasi E."/>
            <person name="Sahu N."/>
            <person name="Krizsan K."/>
            <person name="Balint B."/>
            <person name="Kovacs G.M."/>
            <person name="Kiss B."/>
            <person name="Cseklye J."/>
            <person name="Drula E."/>
            <person name="Henrissat B."/>
            <person name="Nagy I."/>
            <person name="Chovatia M."/>
            <person name="Adam C."/>
            <person name="LaButti K."/>
            <person name="Lipzen A."/>
            <person name="Riley R."/>
            <person name="Grigoriev I.V."/>
            <person name="Nagy L.G."/>
        </authorList>
    </citation>
    <scope>NUCLEOTIDE SEQUENCE [LARGE SCALE GENOMIC DNA]</scope>
    <source>
        <strain evidence="2 3">NL-1724</strain>
    </source>
</reference>
<dbReference type="AlphaFoldDB" id="A0A550CWK2"/>
<keyword evidence="1" id="KW-0812">Transmembrane</keyword>
<keyword evidence="1" id="KW-1133">Transmembrane helix</keyword>
<keyword evidence="3" id="KW-1185">Reference proteome</keyword>
<evidence type="ECO:0000313" key="3">
    <source>
        <dbReference type="Proteomes" id="UP000320762"/>
    </source>
</evidence>
<keyword evidence="1" id="KW-0472">Membrane</keyword>